<dbReference type="Proteomes" id="UP001152484">
    <property type="component" value="Unassembled WGS sequence"/>
</dbReference>
<evidence type="ECO:0000313" key="1">
    <source>
        <dbReference type="EMBL" id="CAH9088998.1"/>
    </source>
</evidence>
<gene>
    <name evidence="1" type="ORF">CEURO_LOCUS10677</name>
</gene>
<dbReference type="OrthoDB" id="10601751at2759"/>
<reference evidence="1" key="1">
    <citation type="submission" date="2022-07" db="EMBL/GenBank/DDBJ databases">
        <authorList>
            <person name="Macas J."/>
            <person name="Novak P."/>
            <person name="Neumann P."/>
        </authorList>
    </citation>
    <scope>NUCLEOTIDE SEQUENCE</scope>
</reference>
<name>A0A9P0Z4I9_CUSEU</name>
<accession>A0A9P0Z4I9</accession>
<evidence type="ECO:0000313" key="2">
    <source>
        <dbReference type="Proteomes" id="UP001152484"/>
    </source>
</evidence>
<organism evidence="1 2">
    <name type="scientific">Cuscuta europaea</name>
    <name type="common">European dodder</name>
    <dbReference type="NCBI Taxonomy" id="41803"/>
    <lineage>
        <taxon>Eukaryota</taxon>
        <taxon>Viridiplantae</taxon>
        <taxon>Streptophyta</taxon>
        <taxon>Embryophyta</taxon>
        <taxon>Tracheophyta</taxon>
        <taxon>Spermatophyta</taxon>
        <taxon>Magnoliopsida</taxon>
        <taxon>eudicotyledons</taxon>
        <taxon>Gunneridae</taxon>
        <taxon>Pentapetalae</taxon>
        <taxon>asterids</taxon>
        <taxon>lamiids</taxon>
        <taxon>Solanales</taxon>
        <taxon>Convolvulaceae</taxon>
        <taxon>Cuscuteae</taxon>
        <taxon>Cuscuta</taxon>
        <taxon>Cuscuta subgen. Cuscuta</taxon>
    </lineage>
</organism>
<protein>
    <submittedName>
        <fullName evidence="1">Uncharacterized protein</fullName>
    </submittedName>
</protein>
<comment type="caution">
    <text evidence="1">The sequence shown here is derived from an EMBL/GenBank/DDBJ whole genome shotgun (WGS) entry which is preliminary data.</text>
</comment>
<proteinExistence type="predicted"/>
<dbReference type="EMBL" id="CAMAPE010000020">
    <property type="protein sequence ID" value="CAH9088998.1"/>
    <property type="molecule type" value="Genomic_DNA"/>
</dbReference>
<keyword evidence="2" id="KW-1185">Reference proteome</keyword>
<sequence length="140" mass="16223">MRKNSITSKNSIRKHLDIVDIKWIRGQLLIYLVGCNVSEINDNVGKDMLVFHIQNRLVSFSKDKFCMITCLSFIGDKEIENSEEGDIWSRYFQQNKKRSLYRGDVGRAFKNFNREDSNARPSDGVKLTLLYVLSNQLLGN</sequence>
<dbReference type="AlphaFoldDB" id="A0A9P0Z4I9"/>